<feature type="compositionally biased region" description="Polar residues" evidence="3">
    <location>
        <begin position="22"/>
        <end position="57"/>
    </location>
</feature>
<dbReference type="Proteomes" id="UP000472271">
    <property type="component" value="Chromosome 11"/>
</dbReference>
<protein>
    <submittedName>
        <fullName evidence="6">Hepatic lectin-like</fullName>
    </submittedName>
</protein>
<feature type="transmembrane region" description="Helical" evidence="4">
    <location>
        <begin position="64"/>
        <end position="85"/>
    </location>
</feature>
<evidence type="ECO:0000256" key="1">
    <source>
        <dbReference type="ARBA" id="ARBA00004401"/>
    </source>
</evidence>
<reference evidence="6" key="3">
    <citation type="submission" date="2025-09" db="UniProtKB">
        <authorList>
            <consortium name="Ensembl"/>
        </authorList>
    </citation>
    <scope>IDENTIFICATION</scope>
</reference>
<dbReference type="SMART" id="SM00034">
    <property type="entry name" value="CLECT"/>
    <property type="match status" value="1"/>
</dbReference>
<keyword evidence="4" id="KW-0472">Membrane</keyword>
<dbReference type="OrthoDB" id="2142683at2759"/>
<evidence type="ECO:0000313" key="6">
    <source>
        <dbReference type="Ensembl" id="ENSSORP00005013243.1"/>
    </source>
</evidence>
<evidence type="ECO:0000259" key="5">
    <source>
        <dbReference type="PROSITE" id="PS50041"/>
    </source>
</evidence>
<dbReference type="InterPro" id="IPR033989">
    <property type="entry name" value="CD209-like_CTLD"/>
</dbReference>
<feature type="domain" description="C-type lectin" evidence="5">
    <location>
        <begin position="117"/>
        <end position="253"/>
    </location>
</feature>
<dbReference type="InterPro" id="IPR016186">
    <property type="entry name" value="C-type_lectin-like/link_sf"/>
</dbReference>
<keyword evidence="4" id="KW-0812">Transmembrane</keyword>
<dbReference type="GO" id="GO:0030246">
    <property type="term" value="F:carbohydrate binding"/>
    <property type="evidence" value="ECO:0007669"/>
    <property type="project" value="UniProtKB-KW"/>
</dbReference>
<organism evidence="6 7">
    <name type="scientific">Sphaeramia orbicularis</name>
    <name type="common">orbiculate cardinalfish</name>
    <dbReference type="NCBI Taxonomy" id="375764"/>
    <lineage>
        <taxon>Eukaryota</taxon>
        <taxon>Metazoa</taxon>
        <taxon>Chordata</taxon>
        <taxon>Craniata</taxon>
        <taxon>Vertebrata</taxon>
        <taxon>Euteleostomi</taxon>
        <taxon>Actinopterygii</taxon>
        <taxon>Neopterygii</taxon>
        <taxon>Teleostei</taxon>
        <taxon>Neoteleostei</taxon>
        <taxon>Acanthomorphata</taxon>
        <taxon>Gobiaria</taxon>
        <taxon>Kurtiformes</taxon>
        <taxon>Apogonoidei</taxon>
        <taxon>Apogonidae</taxon>
        <taxon>Apogoninae</taxon>
        <taxon>Sphaeramia</taxon>
    </lineage>
</organism>
<dbReference type="Pfam" id="PF00059">
    <property type="entry name" value="Lectin_C"/>
    <property type="match status" value="1"/>
</dbReference>
<name>A0A672Z9P4_9TELE</name>
<dbReference type="Gene3D" id="3.10.100.10">
    <property type="entry name" value="Mannose-Binding Protein A, subunit A"/>
    <property type="match status" value="1"/>
</dbReference>
<gene>
    <name evidence="6" type="primary">LOC115428885</name>
</gene>
<dbReference type="CDD" id="cd03590">
    <property type="entry name" value="CLECT_DC-SIGN_like"/>
    <property type="match status" value="1"/>
</dbReference>
<dbReference type="PANTHER" id="PTHR45710:SF26">
    <property type="entry name" value="RH26557P"/>
    <property type="match status" value="1"/>
</dbReference>
<dbReference type="Ensembl" id="ENSSORT00005013651.1">
    <property type="protein sequence ID" value="ENSSORP00005013243.1"/>
    <property type="gene ID" value="ENSSORG00005006856.1"/>
</dbReference>
<keyword evidence="7" id="KW-1185">Reference proteome</keyword>
<dbReference type="InterPro" id="IPR016187">
    <property type="entry name" value="CTDL_fold"/>
</dbReference>
<proteinExistence type="predicted"/>
<evidence type="ECO:0000256" key="3">
    <source>
        <dbReference type="SAM" id="MobiDB-lite"/>
    </source>
</evidence>
<dbReference type="PROSITE" id="PS50041">
    <property type="entry name" value="C_TYPE_LECTIN_2"/>
    <property type="match status" value="1"/>
</dbReference>
<keyword evidence="2" id="KW-0430">Lectin</keyword>
<evidence type="ECO:0000313" key="7">
    <source>
        <dbReference type="Proteomes" id="UP000472271"/>
    </source>
</evidence>
<reference evidence="6" key="2">
    <citation type="submission" date="2025-08" db="UniProtKB">
        <authorList>
            <consortium name="Ensembl"/>
        </authorList>
    </citation>
    <scope>IDENTIFICATION</scope>
</reference>
<dbReference type="FunCoup" id="A0A672Z9P4">
    <property type="interactions" value="9"/>
</dbReference>
<evidence type="ECO:0000256" key="4">
    <source>
        <dbReference type="SAM" id="Phobius"/>
    </source>
</evidence>
<evidence type="ECO:0000256" key="2">
    <source>
        <dbReference type="ARBA" id="ARBA00022734"/>
    </source>
</evidence>
<reference evidence="6" key="1">
    <citation type="submission" date="2019-06" db="EMBL/GenBank/DDBJ databases">
        <authorList>
            <consortium name="Wellcome Sanger Institute Data Sharing"/>
        </authorList>
    </citation>
    <scope>NUCLEOTIDE SEQUENCE [LARGE SCALE GENOMIC DNA]</scope>
</reference>
<keyword evidence="4" id="KW-1133">Transmembrane helix</keyword>
<dbReference type="InterPro" id="IPR050828">
    <property type="entry name" value="C-type_lectin/matrix_domain"/>
</dbReference>
<dbReference type="InterPro" id="IPR001304">
    <property type="entry name" value="C-type_lectin-like"/>
</dbReference>
<sequence>MPDTDVLYADVKFKKTGRKVTDASSPSHDTTYSQVSIVKTQPPTEQSGSQQQPNGRSKVTPERVALVVLSVLLIATIAALIFISVRQSFKPHSSVKNTRAPCPDKPSPVCDEAWERHGEKQYYFSTFKSSWNISRRFCKELGADLVKIDSEEEQRFLLNKVKDIMTKDEDKFWIGLTDSKTEGTWVWLDGSPLDKSLQFWWNDHTPKEPDNWPGEDPDGEDCVRMGEKGSKEVTNLNRWLDKSCKVAQRSICEKPVKRHQQIKAGVSPAAWTQNTVKSL</sequence>
<feature type="region of interest" description="Disordered" evidence="3">
    <location>
        <begin position="16"/>
        <end position="59"/>
    </location>
</feature>
<comment type="subcellular location">
    <subcellularLocation>
        <location evidence="1">Cell membrane</location>
        <topology evidence="1">Single-pass type II membrane protein</topology>
    </subcellularLocation>
</comment>
<accession>A0A672Z9P4</accession>
<dbReference type="InParanoid" id="A0A672Z9P4"/>
<dbReference type="SUPFAM" id="SSF56436">
    <property type="entry name" value="C-type lectin-like"/>
    <property type="match status" value="1"/>
</dbReference>
<dbReference type="AlphaFoldDB" id="A0A672Z9P4"/>
<dbReference type="PANTHER" id="PTHR45710">
    <property type="entry name" value="C-TYPE LECTIN DOMAIN-CONTAINING PROTEIN 180"/>
    <property type="match status" value="1"/>
</dbReference>
<dbReference type="GO" id="GO:0005886">
    <property type="term" value="C:plasma membrane"/>
    <property type="evidence" value="ECO:0007669"/>
    <property type="project" value="UniProtKB-SubCell"/>
</dbReference>